<dbReference type="RefSeq" id="WP_188405365.1">
    <property type="nucleotide sequence ID" value="NZ_BMGL01000003.1"/>
</dbReference>
<comment type="caution">
    <text evidence="2">The sequence shown here is derived from an EMBL/GenBank/DDBJ whole genome shotgun (WGS) entry which is preliminary data.</text>
</comment>
<keyword evidence="1" id="KW-1133">Transmembrane helix</keyword>
<gene>
    <name evidence="2" type="ORF">GCM10010831_06790</name>
</gene>
<sequence length="198" mass="23240">MAFYDKLKWILGILMIFILIITTNLIDKNNFLSVRDSVITIYEDRLIADDMVFEMLKNIHKKELAMTSKDSIYFKNENLKVNENLDELISKFEKTKLTTEEVIIFNDLKQNLQSLITIEEKHSIFDRNKSTVLHYLQSIKANLNNLSKIQLIEGSRQMSISKRAIDTIELYTQIEIYVLVFLAIIIQIIVMYKPKNKS</sequence>
<dbReference type="EMBL" id="BMGL01000003">
    <property type="protein sequence ID" value="GGE07876.1"/>
    <property type="molecule type" value="Genomic_DNA"/>
</dbReference>
<keyword evidence="3" id="KW-1185">Reference proteome</keyword>
<evidence type="ECO:0000256" key="1">
    <source>
        <dbReference type="SAM" id="Phobius"/>
    </source>
</evidence>
<organism evidence="2 3">
    <name type="scientific">Psychroflexus salis</name>
    <dbReference type="NCBI Taxonomy" id="1526574"/>
    <lineage>
        <taxon>Bacteria</taxon>
        <taxon>Pseudomonadati</taxon>
        <taxon>Bacteroidota</taxon>
        <taxon>Flavobacteriia</taxon>
        <taxon>Flavobacteriales</taxon>
        <taxon>Flavobacteriaceae</taxon>
        <taxon>Psychroflexus</taxon>
    </lineage>
</organism>
<feature type="transmembrane region" description="Helical" evidence="1">
    <location>
        <begin position="7"/>
        <end position="26"/>
    </location>
</feature>
<reference evidence="2 3" key="1">
    <citation type="journal article" date="2014" name="Int. J. Syst. Evol. Microbiol.">
        <title>Complete genome sequence of Corynebacterium casei LMG S-19264T (=DSM 44701T), isolated from a smear-ripened cheese.</title>
        <authorList>
            <consortium name="US DOE Joint Genome Institute (JGI-PGF)"/>
            <person name="Walter F."/>
            <person name="Albersmeier A."/>
            <person name="Kalinowski J."/>
            <person name="Ruckert C."/>
        </authorList>
    </citation>
    <scope>NUCLEOTIDE SEQUENCE [LARGE SCALE GENOMIC DNA]</scope>
    <source>
        <strain evidence="2 3">CGMCC 1.12925</strain>
    </source>
</reference>
<dbReference type="Proteomes" id="UP000599688">
    <property type="component" value="Unassembled WGS sequence"/>
</dbReference>
<evidence type="ECO:0000313" key="2">
    <source>
        <dbReference type="EMBL" id="GGE07876.1"/>
    </source>
</evidence>
<accession>A0A916ZQK6</accession>
<evidence type="ECO:0000313" key="3">
    <source>
        <dbReference type="Proteomes" id="UP000599688"/>
    </source>
</evidence>
<name>A0A916ZQK6_9FLAO</name>
<feature type="transmembrane region" description="Helical" evidence="1">
    <location>
        <begin position="170"/>
        <end position="192"/>
    </location>
</feature>
<keyword evidence="1" id="KW-0472">Membrane</keyword>
<keyword evidence="1" id="KW-0812">Transmembrane</keyword>
<protein>
    <recommendedName>
        <fullName evidence="4">Four helix bundle sensory module for signal transduction</fullName>
    </recommendedName>
</protein>
<dbReference type="AlphaFoldDB" id="A0A916ZQK6"/>
<evidence type="ECO:0008006" key="4">
    <source>
        <dbReference type="Google" id="ProtNLM"/>
    </source>
</evidence>
<proteinExistence type="predicted"/>